<feature type="transmembrane region" description="Helical" evidence="1">
    <location>
        <begin position="414"/>
        <end position="433"/>
    </location>
</feature>
<feature type="transmembrane region" description="Helical" evidence="1">
    <location>
        <begin position="377"/>
        <end position="402"/>
    </location>
</feature>
<protein>
    <recommendedName>
        <fullName evidence="4">DUF2142 domain-containing protein</fullName>
    </recommendedName>
</protein>
<dbReference type="AlphaFoldDB" id="A0A0D6MKA1"/>
<feature type="transmembrane region" description="Helical" evidence="1">
    <location>
        <begin position="445"/>
        <end position="465"/>
    </location>
</feature>
<dbReference type="OrthoDB" id="2220917at2"/>
<reference evidence="2 3" key="1">
    <citation type="submission" date="2012-10" db="EMBL/GenBank/DDBJ databases">
        <title>Genome sequencing of Tanticharoenia sakaeratensis NBRC 103193.</title>
        <authorList>
            <person name="Azuma Y."/>
            <person name="Hadano H."/>
            <person name="Hirakawa H."/>
            <person name="Matsushita K."/>
        </authorList>
    </citation>
    <scope>NUCLEOTIDE SEQUENCE [LARGE SCALE GENOMIC DNA]</scope>
    <source>
        <strain evidence="2 3">NBRC 103193</strain>
    </source>
</reference>
<evidence type="ECO:0000313" key="2">
    <source>
        <dbReference type="EMBL" id="GAN53870.1"/>
    </source>
</evidence>
<feature type="transmembrane region" description="Helical" evidence="1">
    <location>
        <begin position="234"/>
        <end position="259"/>
    </location>
</feature>
<feature type="transmembrane region" description="Helical" evidence="1">
    <location>
        <begin position="29"/>
        <end position="48"/>
    </location>
</feature>
<proteinExistence type="predicted"/>
<evidence type="ECO:0008006" key="4">
    <source>
        <dbReference type="Google" id="ProtNLM"/>
    </source>
</evidence>
<comment type="caution">
    <text evidence="2">The sequence shown here is derived from an EMBL/GenBank/DDBJ whole genome shotgun (WGS) entry which is preliminary data.</text>
</comment>
<keyword evidence="1" id="KW-0812">Transmembrane</keyword>
<name>A0A0D6MKA1_9PROT</name>
<evidence type="ECO:0000256" key="1">
    <source>
        <dbReference type="SAM" id="Phobius"/>
    </source>
</evidence>
<sequence length="468" mass="50078">MTPRSAEPAHCGRATPRARLIEAVARWRLWQIYLCLGLPIGLFLIVALPPLQMPDEQTHFLRAVYLSRGHLVAHRLSASNAGGAVPSDAVRFAWSFDDMKGHGERKFDLDRLRAVQNGSLSSPLIPTGFPNTAVYPPFFYMPAATALLAARLGHLPMACAYYLSRFGCLVAALGVSALAIALITRGALLLAMILSLPMTLSLFAACSQEGLLIAATALAVALCTRVQTRTEAVVLAVLLAMIAGTKLPYLPLVALPVVFAPRARAAWLQAVAGLGGALACAAIFTRPAKIPFLVDQGVNAGRQMALVLHHPLRWVRTLLCTMHIQGPSFAKQFIGVLGWLDTLLPDWSYVALSGLLVTGGVLSLRTLGPQGLADVEIWPRIGVAVIGSIATLGVFGSLYLIWTPVGHDIICGIQGRYFIPLSLLVCLILPRGVRTASLQIRAVDGALLAGFLGCVALSLHIGIMVRYW</sequence>
<dbReference type="Pfam" id="PF09913">
    <property type="entry name" value="DUF2142"/>
    <property type="match status" value="1"/>
</dbReference>
<accession>A0A0D6MKA1</accession>
<feature type="transmembrane region" description="Helical" evidence="1">
    <location>
        <begin position="133"/>
        <end position="150"/>
    </location>
</feature>
<keyword evidence="1" id="KW-1133">Transmembrane helix</keyword>
<dbReference type="EMBL" id="BALE01000012">
    <property type="protein sequence ID" value="GAN53870.1"/>
    <property type="molecule type" value="Genomic_DNA"/>
</dbReference>
<dbReference type="InterPro" id="IPR018674">
    <property type="entry name" value="DUF2142_membrane"/>
</dbReference>
<dbReference type="Proteomes" id="UP000032679">
    <property type="component" value="Unassembled WGS sequence"/>
</dbReference>
<organism evidence="2 3">
    <name type="scientific">Tanticharoenia sakaeratensis NBRC 103193</name>
    <dbReference type="NCBI Taxonomy" id="1231623"/>
    <lineage>
        <taxon>Bacteria</taxon>
        <taxon>Pseudomonadati</taxon>
        <taxon>Pseudomonadota</taxon>
        <taxon>Alphaproteobacteria</taxon>
        <taxon>Acetobacterales</taxon>
        <taxon>Acetobacteraceae</taxon>
        <taxon>Tanticharoenia</taxon>
    </lineage>
</organism>
<feature type="transmembrane region" description="Helical" evidence="1">
    <location>
        <begin position="266"/>
        <end position="284"/>
    </location>
</feature>
<feature type="transmembrane region" description="Helical" evidence="1">
    <location>
        <begin position="162"/>
        <end position="181"/>
    </location>
</feature>
<gene>
    <name evidence="2" type="ORF">Tasa_012_046</name>
</gene>
<dbReference type="RefSeq" id="WP_084712113.1">
    <property type="nucleotide sequence ID" value="NZ_BALE01000012.1"/>
</dbReference>
<keyword evidence="3" id="KW-1185">Reference proteome</keyword>
<evidence type="ECO:0000313" key="3">
    <source>
        <dbReference type="Proteomes" id="UP000032679"/>
    </source>
</evidence>
<keyword evidence="1" id="KW-0472">Membrane</keyword>
<dbReference type="STRING" id="1231623.Tasa_012_046"/>